<dbReference type="GO" id="GO:0005975">
    <property type="term" value="P:carbohydrate metabolic process"/>
    <property type="evidence" value="ECO:0007669"/>
    <property type="project" value="InterPro"/>
</dbReference>
<comment type="caution">
    <text evidence="7">The sequence shown here is derived from an EMBL/GenBank/DDBJ whole genome shotgun (WGS) entry which is preliminary data.</text>
</comment>
<dbReference type="Proteomes" id="UP000585638">
    <property type="component" value="Unassembled WGS sequence"/>
</dbReference>
<evidence type="ECO:0000256" key="5">
    <source>
        <dbReference type="SAM" id="Phobius"/>
    </source>
</evidence>
<name>A0A7W9KG75_9PSEU</name>
<keyword evidence="5" id="KW-0472">Membrane</keyword>
<feature type="transmembrane region" description="Helical" evidence="5">
    <location>
        <begin position="307"/>
        <end position="329"/>
    </location>
</feature>
<evidence type="ECO:0000259" key="6">
    <source>
        <dbReference type="PROSITE" id="PS51677"/>
    </source>
</evidence>
<dbReference type="Gene3D" id="3.90.550.10">
    <property type="entry name" value="Spore Coat Polysaccharide Biosynthesis Protein SpsA, Chain A"/>
    <property type="match status" value="1"/>
</dbReference>
<feature type="transmembrane region" description="Helical" evidence="5">
    <location>
        <begin position="623"/>
        <end position="643"/>
    </location>
</feature>
<dbReference type="CDD" id="cd06423">
    <property type="entry name" value="CESA_like"/>
    <property type="match status" value="1"/>
</dbReference>
<feature type="region of interest" description="Disordered" evidence="4">
    <location>
        <begin position="65"/>
        <end position="85"/>
    </location>
</feature>
<dbReference type="AlphaFoldDB" id="A0A7W9KG75"/>
<feature type="domain" description="NodB homology" evidence="6">
    <location>
        <begin position="78"/>
        <end position="265"/>
    </location>
</feature>
<dbReference type="PROSITE" id="PS51677">
    <property type="entry name" value="NODB"/>
    <property type="match status" value="1"/>
</dbReference>
<organism evidence="7 8">
    <name type="scientific">Kutzneria kofuensis</name>
    <dbReference type="NCBI Taxonomy" id="103725"/>
    <lineage>
        <taxon>Bacteria</taxon>
        <taxon>Bacillati</taxon>
        <taxon>Actinomycetota</taxon>
        <taxon>Actinomycetes</taxon>
        <taxon>Pseudonocardiales</taxon>
        <taxon>Pseudonocardiaceae</taxon>
        <taxon>Kutzneria</taxon>
    </lineage>
</organism>
<evidence type="ECO:0000256" key="1">
    <source>
        <dbReference type="ARBA" id="ARBA00006739"/>
    </source>
</evidence>
<dbReference type="GO" id="GO:0016757">
    <property type="term" value="F:glycosyltransferase activity"/>
    <property type="evidence" value="ECO:0007669"/>
    <property type="project" value="UniProtKB-KW"/>
</dbReference>
<keyword evidence="3 7" id="KW-0808">Transferase</keyword>
<dbReference type="InterPro" id="IPR029044">
    <property type="entry name" value="Nucleotide-diphossugar_trans"/>
</dbReference>
<evidence type="ECO:0000256" key="2">
    <source>
        <dbReference type="ARBA" id="ARBA00022676"/>
    </source>
</evidence>
<keyword evidence="8" id="KW-1185">Reference proteome</keyword>
<dbReference type="InterPro" id="IPR011330">
    <property type="entry name" value="Glyco_hydro/deAcase_b/a-brl"/>
</dbReference>
<gene>
    <name evidence="7" type="ORF">BJ998_003182</name>
</gene>
<proteinExistence type="inferred from homology"/>
<protein>
    <submittedName>
        <fullName evidence="7">Cellulose synthase/poly-beta-1,6-N-acetylglucosamine synthase-like glycosyltransferase/peptidoglycan/xylan/chitin deacetylase (PgdA/CDA1 family)</fullName>
    </submittedName>
</protein>
<dbReference type="Gene3D" id="3.20.20.370">
    <property type="entry name" value="Glycoside hydrolase/deacetylase"/>
    <property type="match status" value="1"/>
</dbReference>
<dbReference type="EMBL" id="JACHIR010000001">
    <property type="protein sequence ID" value="MBB5891986.1"/>
    <property type="molecule type" value="Genomic_DNA"/>
</dbReference>
<dbReference type="GO" id="GO:0016810">
    <property type="term" value="F:hydrolase activity, acting on carbon-nitrogen (but not peptide) bonds"/>
    <property type="evidence" value="ECO:0007669"/>
    <property type="project" value="InterPro"/>
</dbReference>
<dbReference type="RefSeq" id="WP_184862432.1">
    <property type="nucleotide sequence ID" value="NZ_BAAAWY010000007.1"/>
</dbReference>
<dbReference type="InterPro" id="IPR002509">
    <property type="entry name" value="NODB_dom"/>
</dbReference>
<comment type="similarity">
    <text evidence="1">Belongs to the glycosyltransferase 2 family.</text>
</comment>
<dbReference type="Pfam" id="PF13641">
    <property type="entry name" value="Glyco_tranf_2_3"/>
    <property type="match status" value="1"/>
</dbReference>
<reference evidence="7 8" key="1">
    <citation type="submission" date="2020-08" db="EMBL/GenBank/DDBJ databases">
        <title>Sequencing the genomes of 1000 actinobacteria strains.</title>
        <authorList>
            <person name="Klenk H.-P."/>
        </authorList>
    </citation>
    <scope>NUCLEOTIDE SEQUENCE [LARGE SCALE GENOMIC DNA]</scope>
    <source>
        <strain evidence="7 8">DSM 43851</strain>
    </source>
</reference>
<dbReference type="Pfam" id="PF01522">
    <property type="entry name" value="Polysacc_deac_1"/>
    <property type="match status" value="1"/>
</dbReference>
<dbReference type="SUPFAM" id="SSF53448">
    <property type="entry name" value="Nucleotide-diphospho-sugar transferases"/>
    <property type="match status" value="1"/>
</dbReference>
<keyword evidence="5" id="KW-1133">Transmembrane helix</keyword>
<dbReference type="PANTHER" id="PTHR43630:SF1">
    <property type="entry name" value="POLY-BETA-1,6-N-ACETYL-D-GLUCOSAMINE SYNTHASE"/>
    <property type="match status" value="1"/>
</dbReference>
<dbReference type="PANTHER" id="PTHR43630">
    <property type="entry name" value="POLY-BETA-1,6-N-ACETYL-D-GLUCOSAMINE SYNTHASE"/>
    <property type="match status" value="1"/>
</dbReference>
<keyword evidence="5" id="KW-0812">Transmembrane</keyword>
<dbReference type="SUPFAM" id="SSF88713">
    <property type="entry name" value="Glycoside hydrolase/deacetylase"/>
    <property type="match status" value="1"/>
</dbReference>
<accession>A0A7W9KG75</accession>
<evidence type="ECO:0000256" key="4">
    <source>
        <dbReference type="SAM" id="MobiDB-lite"/>
    </source>
</evidence>
<evidence type="ECO:0000313" key="7">
    <source>
        <dbReference type="EMBL" id="MBB5891986.1"/>
    </source>
</evidence>
<feature type="transmembrane region" description="Helical" evidence="5">
    <location>
        <begin position="591"/>
        <end position="617"/>
    </location>
</feature>
<keyword evidence="2" id="KW-0328">Glycosyltransferase</keyword>
<evidence type="ECO:0000313" key="8">
    <source>
        <dbReference type="Proteomes" id="UP000585638"/>
    </source>
</evidence>
<evidence type="ECO:0000256" key="3">
    <source>
        <dbReference type="ARBA" id="ARBA00022679"/>
    </source>
</evidence>
<sequence length="701" mass="75353">MPTHHRTPPPRAHWVLLGALLLATTALLTLHGLVLGEFHADESTPQGPTNAVPTAVRTGQAVIDPRGAAPATRGPRDHTLALTFDDGPDPTWTPKVLAVLDRYHVHATFFVTGAHAAQHPDLIREILARGNEIGNHTATHADLRDAGPTGTGVELHATDLALAGAAGVATSLVRPPYSATPDSVDDLAWQSIRRIGADGRLVVLSDLDSEDWRLPGVDKIIANATPRGGHGAVLLMHDAGGDRSQTVAALDRFVPAMQAAGWQLDTVSHTVGISGTNAAAEPQTRFGGWLLVAAVQLSDWLAATLRFVLLAASALAVLRTILVLVATAAHVRRARGRPLWAPDEPVTVIVPAYNEKAGIEATVRSVLASDHPVWVIVVDDGSTDGTAEVVERLNLRRVVLIRQANAGKPAALNAGLAAARTELVVMVDGDTVLERGTVRTVVGHFADPRVGAVSGNAKVGNRGGLLGKWQHIEYVIGFNLDRRMYDVLECMPTVPGAIGAFRRDAVLALGGMPTDTLAEDTDLTMALERDGWRVVYEQQALAWTEAPATLGQLWKQRYRWCYGTLQAVWKHRRAVVERGPAGRLGRRGIPYLLLFQVALPVLGPFVDVAAVFGIVTGDWLSTLVYWLAFLAMQVVPAIIAFRLDRERLGPLLALPLQQFVYRQLMYLVVLQSVMTALAGARLPWHKLARTGLSVPADRAST</sequence>